<sequence length="246" mass="28169">MLFIGIDLAWSSKNSSGAAVIKGNKTKGKVIFSDIVHSEKEIIDFVNNNVKKENAFIAIDAPLIVPNKTGRRIAEVEVGRLFRKYNAGAHPANSVRLGSFNGGKVRGEVISKLLGKNNFKHSPFIKKLEQSRKFFEVYPHPSMVVLFNLKSVLKYKNKPKRDYNFRWNEFRKYQNYFKKLKNPSIIIPKEISDKKLKGLKGGALKNYEDKLDAIFCAYIAYYCWLHPEKCKVLGNMKKGYILTPVF</sequence>
<dbReference type="InterPro" id="IPR007362">
    <property type="entry name" value="DUF429"/>
</dbReference>
<dbReference type="InterPro" id="IPR008306">
    <property type="entry name" value="UCP018008"/>
</dbReference>
<reference evidence="1 2" key="1">
    <citation type="journal article" date="2015" name="Nature">
        <title>rRNA introns, odd ribosomes, and small enigmatic genomes across a large radiation of phyla.</title>
        <authorList>
            <person name="Brown C.T."/>
            <person name="Hug L.A."/>
            <person name="Thomas B.C."/>
            <person name="Sharon I."/>
            <person name="Castelle C.J."/>
            <person name="Singh A."/>
            <person name="Wilkins M.J."/>
            <person name="Williams K.H."/>
            <person name="Banfield J.F."/>
        </authorList>
    </citation>
    <scope>NUCLEOTIDE SEQUENCE [LARGE SCALE GENOMIC DNA]</scope>
</reference>
<accession>A0A0G0FUF1</accession>
<gene>
    <name evidence="1" type="ORF">US36_C0018G0005</name>
</gene>
<protein>
    <recommendedName>
        <fullName evidence="3">DUF429 domain-containing protein</fullName>
    </recommendedName>
</protein>
<dbReference type="PATRIC" id="fig|1619010.3.peg.541"/>
<dbReference type="Pfam" id="PF04250">
    <property type="entry name" value="DUF429"/>
    <property type="match status" value="1"/>
</dbReference>
<evidence type="ECO:0000313" key="2">
    <source>
        <dbReference type="Proteomes" id="UP000034044"/>
    </source>
</evidence>
<comment type="caution">
    <text evidence="1">The sequence shown here is derived from an EMBL/GenBank/DDBJ whole genome shotgun (WGS) entry which is preliminary data.</text>
</comment>
<proteinExistence type="predicted"/>
<evidence type="ECO:0000313" key="1">
    <source>
        <dbReference type="EMBL" id="KKQ21547.1"/>
    </source>
</evidence>
<dbReference type="EMBL" id="LBSR01000018">
    <property type="protein sequence ID" value="KKQ21547.1"/>
    <property type="molecule type" value="Genomic_DNA"/>
</dbReference>
<dbReference type="AlphaFoldDB" id="A0A0G0FUF1"/>
<dbReference type="Proteomes" id="UP000034044">
    <property type="component" value="Unassembled WGS sequence"/>
</dbReference>
<name>A0A0G0FUF1_9BACT</name>
<organism evidence="1 2">
    <name type="scientific">Candidatus Wolfebacteria bacterium GW2011_GWC1_37_10</name>
    <dbReference type="NCBI Taxonomy" id="1619010"/>
    <lineage>
        <taxon>Bacteria</taxon>
        <taxon>Candidatus Wolfeibacteriota</taxon>
    </lineage>
</organism>
<dbReference type="PIRSF" id="PIRSF018008">
    <property type="entry name" value="UCP018008"/>
    <property type="match status" value="1"/>
</dbReference>
<evidence type="ECO:0008006" key="3">
    <source>
        <dbReference type="Google" id="ProtNLM"/>
    </source>
</evidence>